<dbReference type="Proteomes" id="UP000038045">
    <property type="component" value="Unplaced"/>
</dbReference>
<evidence type="ECO:0000313" key="3">
    <source>
        <dbReference type="Proteomes" id="UP000038045"/>
    </source>
</evidence>
<feature type="compositionally biased region" description="Polar residues" evidence="1">
    <location>
        <begin position="52"/>
        <end position="66"/>
    </location>
</feature>
<accession>A0A0N4ZZG1</accession>
<reference evidence="4" key="1">
    <citation type="submission" date="2017-02" db="UniProtKB">
        <authorList>
            <consortium name="WormBaseParasite"/>
        </authorList>
    </citation>
    <scope>IDENTIFICATION</scope>
</reference>
<feature type="signal peptide" evidence="2">
    <location>
        <begin position="1"/>
        <end position="20"/>
    </location>
</feature>
<feature type="compositionally biased region" description="Basic and acidic residues" evidence="1">
    <location>
        <begin position="131"/>
        <end position="148"/>
    </location>
</feature>
<evidence type="ECO:0000256" key="1">
    <source>
        <dbReference type="SAM" id="MobiDB-lite"/>
    </source>
</evidence>
<name>A0A0N4ZZG1_PARTI</name>
<sequence length="181" mass="19824">MISQIIYIFISFLFSFISCARKLDKPNIHKGKGVISNEKKTGCKYLPPVNGPSLNLGSDASSTASVQGIKRTSSKKKGRAEGGNKSSMGNIREKRPSTANNELKNAMKQCVKDNEDPNKANQEKASGNDTPDSKKNKEEESKNNKESEPSTFKKILGDAGPNILQGPVTIKEQEFKSNYVK</sequence>
<dbReference type="WBParaSite" id="PTRK_0001427100.1">
    <property type="protein sequence ID" value="PTRK_0001427100.1"/>
    <property type="gene ID" value="PTRK_0001427100"/>
</dbReference>
<keyword evidence="3" id="KW-1185">Reference proteome</keyword>
<proteinExistence type="predicted"/>
<feature type="region of interest" description="Disordered" evidence="1">
    <location>
        <begin position="51"/>
        <end position="181"/>
    </location>
</feature>
<dbReference type="AlphaFoldDB" id="A0A0N4ZZG1"/>
<organism evidence="3 4">
    <name type="scientific">Parastrongyloides trichosuri</name>
    <name type="common">Possum-specific nematode worm</name>
    <dbReference type="NCBI Taxonomy" id="131310"/>
    <lineage>
        <taxon>Eukaryota</taxon>
        <taxon>Metazoa</taxon>
        <taxon>Ecdysozoa</taxon>
        <taxon>Nematoda</taxon>
        <taxon>Chromadorea</taxon>
        <taxon>Rhabditida</taxon>
        <taxon>Tylenchina</taxon>
        <taxon>Panagrolaimomorpha</taxon>
        <taxon>Strongyloidoidea</taxon>
        <taxon>Strongyloididae</taxon>
        <taxon>Parastrongyloides</taxon>
    </lineage>
</organism>
<evidence type="ECO:0000256" key="2">
    <source>
        <dbReference type="SAM" id="SignalP"/>
    </source>
</evidence>
<evidence type="ECO:0000313" key="4">
    <source>
        <dbReference type="WBParaSite" id="PTRK_0001427100.1"/>
    </source>
</evidence>
<keyword evidence="2" id="KW-0732">Signal</keyword>
<feature type="chain" id="PRO_5005892424" evidence="2">
    <location>
        <begin position="21"/>
        <end position="181"/>
    </location>
</feature>
<feature type="compositionally biased region" description="Basic and acidic residues" evidence="1">
    <location>
        <begin position="110"/>
        <end position="122"/>
    </location>
</feature>
<protein>
    <submittedName>
        <fullName evidence="4">Lipoprotein</fullName>
    </submittedName>
</protein>